<proteinExistence type="inferred from homology"/>
<dbReference type="SUPFAM" id="SSF110395">
    <property type="entry name" value="CutC-like"/>
    <property type="match status" value="1"/>
</dbReference>
<organism evidence="3 4">
    <name type="scientific">Tatumella ptyseos</name>
    <dbReference type="NCBI Taxonomy" id="82987"/>
    <lineage>
        <taxon>Bacteria</taxon>
        <taxon>Pseudomonadati</taxon>
        <taxon>Pseudomonadota</taxon>
        <taxon>Gammaproteobacteria</taxon>
        <taxon>Enterobacterales</taxon>
        <taxon>Erwiniaceae</taxon>
        <taxon>Tatumella</taxon>
    </lineage>
</organism>
<dbReference type="EMBL" id="LS483499">
    <property type="protein sequence ID" value="SQK75199.1"/>
    <property type="molecule type" value="Genomic_DNA"/>
</dbReference>
<accession>A0A2X5NP84</accession>
<evidence type="ECO:0000313" key="3">
    <source>
        <dbReference type="EMBL" id="SQK75199.1"/>
    </source>
</evidence>
<evidence type="ECO:0000256" key="1">
    <source>
        <dbReference type="ARBA" id="ARBA00007768"/>
    </source>
</evidence>
<dbReference type="KEGG" id="tpty:NCTC11468_02130"/>
<dbReference type="PANTHER" id="PTHR12598">
    <property type="entry name" value="COPPER HOMEOSTASIS PROTEIN CUTC"/>
    <property type="match status" value="1"/>
</dbReference>
<dbReference type="GO" id="GO:0005507">
    <property type="term" value="F:copper ion binding"/>
    <property type="evidence" value="ECO:0007669"/>
    <property type="project" value="TreeGrafter"/>
</dbReference>
<sequence>MKSDIARVREMGFPGLVIGILDAGAHIDLPRMKEVMHLCEGISVTFHRAFDPCHNPYRALEELADLGADRILTSGQQECAENGLVLLTELNQLSQTRGGPVIMAGAGVRLSNLQRFVAAGLTEVHSSAGKPVSSPMHYRKAGVRMSALGSADEFTRYVVDEEMVAAMKSMLQ</sequence>
<comment type="similarity">
    <text evidence="1">Belongs to the CutC family.</text>
</comment>
<dbReference type="InterPro" id="IPR036822">
    <property type="entry name" value="CutC-like_dom_sf"/>
</dbReference>
<gene>
    <name evidence="3" type="primary">cutC_1</name>
    <name evidence="3" type="ORF">NCTC11468_02130</name>
</gene>
<dbReference type="Gene3D" id="3.20.20.380">
    <property type="entry name" value="Copper homeostasis (CutC) domain"/>
    <property type="match status" value="1"/>
</dbReference>
<dbReference type="InterPro" id="IPR005627">
    <property type="entry name" value="CutC-like"/>
</dbReference>
<dbReference type="PANTHER" id="PTHR12598:SF0">
    <property type="entry name" value="COPPER HOMEOSTASIS PROTEIN CUTC HOMOLOG"/>
    <property type="match status" value="1"/>
</dbReference>
<evidence type="ECO:0000313" key="4">
    <source>
        <dbReference type="Proteomes" id="UP000248758"/>
    </source>
</evidence>
<dbReference type="AlphaFoldDB" id="A0A2X5NP84"/>
<reference evidence="3 4" key="1">
    <citation type="submission" date="2018-06" db="EMBL/GenBank/DDBJ databases">
        <authorList>
            <consortium name="Pathogen Informatics"/>
            <person name="Doyle S."/>
        </authorList>
    </citation>
    <scope>NUCLEOTIDE SEQUENCE [LARGE SCALE GENOMIC DNA]</scope>
    <source>
        <strain evidence="3 4">NCTC11468</strain>
    </source>
</reference>
<protein>
    <recommendedName>
        <fullName evidence="2">Copper homeostasis protein cutC homolog</fullName>
    </recommendedName>
</protein>
<name>A0A2X5NP84_9GAMM</name>
<dbReference type="Pfam" id="PF03932">
    <property type="entry name" value="CutC"/>
    <property type="match status" value="1"/>
</dbReference>
<dbReference type="Proteomes" id="UP000248758">
    <property type="component" value="Chromosome 1"/>
</dbReference>
<evidence type="ECO:0000256" key="2">
    <source>
        <dbReference type="ARBA" id="ARBA00019014"/>
    </source>
</evidence>